<dbReference type="EMBL" id="CP000249">
    <property type="protein sequence ID" value="ABD13176.1"/>
    <property type="molecule type" value="Genomic_DNA"/>
</dbReference>
<dbReference type="Proteomes" id="UP000001937">
    <property type="component" value="Chromosome"/>
</dbReference>
<gene>
    <name evidence="2" type="ordered locus">Francci3_3826</name>
</gene>
<dbReference type="InterPro" id="IPR052018">
    <property type="entry name" value="PHP_domain"/>
</dbReference>
<feature type="domain" description="Polymerase/histidinol phosphatase N-terminal" evidence="1">
    <location>
        <begin position="6"/>
        <end position="70"/>
    </location>
</feature>
<sequence length="289" mass="30191">MERVAIDLHTHSTASDGLESPENLVRLAAGQGLSILALTDHDTIAGIGRAAAALPAGLTLVPGAEISCQVEVAGAWVSLHVLAYLFDPAEPAFAAARARVREHRATRARRMVDRLAADGHPVRWERVLELAAGTVGRPHIAAVMVEAGLIPEVAAAFSNRWIGAGGPYWVGKEQPDVWEALRLIHGAGGVSVFAHPFASRRGVTVGPEVIEAMAKAGLTGLEVDHPDHLPVARRRLRGLAAELSLVATGSSDFHGASKPQGLGAETTSREAYEALISTARGAVPITASG</sequence>
<dbReference type="InterPro" id="IPR004013">
    <property type="entry name" value="PHP_dom"/>
</dbReference>
<dbReference type="PANTHER" id="PTHR42924">
    <property type="entry name" value="EXONUCLEASE"/>
    <property type="match status" value="1"/>
</dbReference>
<evidence type="ECO:0000259" key="1">
    <source>
        <dbReference type="SMART" id="SM00481"/>
    </source>
</evidence>
<evidence type="ECO:0000313" key="2">
    <source>
        <dbReference type="EMBL" id="ABD13176.1"/>
    </source>
</evidence>
<dbReference type="Gene3D" id="1.10.150.650">
    <property type="match status" value="1"/>
</dbReference>
<accession>A0A1X1PVD0</accession>
<dbReference type="InterPro" id="IPR003141">
    <property type="entry name" value="Pol/His_phosphatase_N"/>
</dbReference>
<dbReference type="OrthoDB" id="9804333at2"/>
<dbReference type="InterPro" id="IPR016195">
    <property type="entry name" value="Pol/histidinol_Pase-like"/>
</dbReference>
<dbReference type="RefSeq" id="WP_011438200.1">
    <property type="nucleotide sequence ID" value="NC_007777.1"/>
</dbReference>
<dbReference type="CDD" id="cd07438">
    <property type="entry name" value="PHP_HisPPase_AMP"/>
    <property type="match status" value="1"/>
</dbReference>
<proteinExistence type="predicted"/>
<dbReference type="KEGG" id="fra:Francci3_3826"/>
<name>Q2J6B6_FRACC</name>
<dbReference type="GO" id="GO:0004534">
    <property type="term" value="F:5'-3' RNA exonuclease activity"/>
    <property type="evidence" value="ECO:0007669"/>
    <property type="project" value="TreeGrafter"/>
</dbReference>
<dbReference type="SMART" id="SM00481">
    <property type="entry name" value="POLIIIAc"/>
    <property type="match status" value="1"/>
</dbReference>
<dbReference type="PANTHER" id="PTHR42924:SF3">
    <property type="entry name" value="POLYMERASE_HISTIDINOL PHOSPHATASE N-TERMINAL DOMAIN-CONTAINING PROTEIN"/>
    <property type="match status" value="1"/>
</dbReference>
<dbReference type="Gene3D" id="3.20.20.140">
    <property type="entry name" value="Metal-dependent hydrolases"/>
    <property type="match status" value="1"/>
</dbReference>
<keyword evidence="3" id="KW-1185">Reference proteome</keyword>
<dbReference type="eggNOG" id="COG0613">
    <property type="taxonomic scope" value="Bacteria"/>
</dbReference>
<dbReference type="SUPFAM" id="SSF89550">
    <property type="entry name" value="PHP domain-like"/>
    <property type="match status" value="1"/>
</dbReference>
<reference evidence="2 3" key="1">
    <citation type="journal article" date="2007" name="Genome Res.">
        <title>Genome characteristics of facultatively symbiotic Frankia sp. strains reflect host range and host plant biogeography.</title>
        <authorList>
            <person name="Normand P."/>
            <person name="Lapierre P."/>
            <person name="Tisa L.S."/>
            <person name="Gogarten J.P."/>
            <person name="Alloisio N."/>
            <person name="Bagnarol E."/>
            <person name="Bassi C.A."/>
            <person name="Berry A.M."/>
            <person name="Bickhart D.M."/>
            <person name="Choisne N."/>
            <person name="Couloux A."/>
            <person name="Cournoyer B."/>
            <person name="Cruveiller S."/>
            <person name="Daubin V."/>
            <person name="Demange N."/>
            <person name="Francino M.P."/>
            <person name="Goltsman E."/>
            <person name="Huang Y."/>
            <person name="Kopp O.R."/>
            <person name="Labarre L."/>
            <person name="Lapidus A."/>
            <person name="Lavire C."/>
            <person name="Marechal J."/>
            <person name="Martinez M."/>
            <person name="Mastronunzio J.E."/>
            <person name="Mullin B.C."/>
            <person name="Niemann J."/>
            <person name="Pujic P."/>
            <person name="Rawnsley T."/>
            <person name="Rouy Z."/>
            <person name="Schenowitz C."/>
            <person name="Sellstedt A."/>
            <person name="Tavares F."/>
            <person name="Tomkins J.P."/>
            <person name="Vallenet D."/>
            <person name="Valverde C."/>
            <person name="Wall L.G."/>
            <person name="Wang Y."/>
            <person name="Medigue C."/>
            <person name="Benson D.R."/>
        </authorList>
    </citation>
    <scope>NUCLEOTIDE SEQUENCE [LARGE SCALE GENOMIC DNA]</scope>
    <source>
        <strain evidence="3">DSM 45818 / CECT 9043 / CcI3</strain>
    </source>
</reference>
<organism evidence="2 3">
    <name type="scientific">Frankia casuarinae (strain DSM 45818 / CECT 9043 / HFP020203 / CcI3)</name>
    <dbReference type="NCBI Taxonomy" id="106370"/>
    <lineage>
        <taxon>Bacteria</taxon>
        <taxon>Bacillati</taxon>
        <taxon>Actinomycetota</taxon>
        <taxon>Actinomycetes</taxon>
        <taxon>Frankiales</taxon>
        <taxon>Frankiaceae</taxon>
        <taxon>Frankia</taxon>
    </lineage>
</organism>
<dbReference type="HOGENOM" id="CLU_067347_0_0_11"/>
<dbReference type="AlphaFoldDB" id="Q2J6B6"/>
<protein>
    <submittedName>
        <fullName evidence="2">PHP-like</fullName>
    </submittedName>
</protein>
<evidence type="ECO:0000313" key="3">
    <source>
        <dbReference type="Proteomes" id="UP000001937"/>
    </source>
</evidence>
<dbReference type="Pfam" id="PF02811">
    <property type="entry name" value="PHP"/>
    <property type="match status" value="1"/>
</dbReference>
<accession>Q2J6B6</accession>
<dbReference type="GO" id="GO:0035312">
    <property type="term" value="F:5'-3' DNA exonuclease activity"/>
    <property type="evidence" value="ECO:0007669"/>
    <property type="project" value="TreeGrafter"/>
</dbReference>
<dbReference type="STRING" id="106370.Francci3_3826"/>